<sequence length="154" mass="16996">MQSWIGEIQSMAFRLERAGRTVDDEDKILALTMGLPASYDAVVINFDATSADELTLEHVIARLLNEEQRQLGVVEKDLMASQDEANAVAVARARSQSKSASSDSVSCYFCDEKGHYKSDCPARQLWLKAREKKKGATVALVEELGSDPEDDGVW</sequence>
<gene>
    <name evidence="1" type="ORF">BDN72DRAFT_827862</name>
</gene>
<evidence type="ECO:0000313" key="1">
    <source>
        <dbReference type="EMBL" id="TFK62047.1"/>
    </source>
</evidence>
<dbReference type="EMBL" id="ML208609">
    <property type="protein sequence ID" value="TFK62047.1"/>
    <property type="molecule type" value="Genomic_DNA"/>
</dbReference>
<protein>
    <submittedName>
        <fullName evidence="1">Uncharacterized protein</fullName>
    </submittedName>
</protein>
<evidence type="ECO:0000313" key="2">
    <source>
        <dbReference type="Proteomes" id="UP000308600"/>
    </source>
</evidence>
<accession>A0ACD3AB33</accession>
<dbReference type="Proteomes" id="UP000308600">
    <property type="component" value="Unassembled WGS sequence"/>
</dbReference>
<keyword evidence="2" id="KW-1185">Reference proteome</keyword>
<reference evidence="1 2" key="1">
    <citation type="journal article" date="2019" name="Nat. Ecol. Evol.">
        <title>Megaphylogeny resolves global patterns of mushroom evolution.</title>
        <authorList>
            <person name="Varga T."/>
            <person name="Krizsan K."/>
            <person name="Foldi C."/>
            <person name="Dima B."/>
            <person name="Sanchez-Garcia M."/>
            <person name="Sanchez-Ramirez S."/>
            <person name="Szollosi G.J."/>
            <person name="Szarkandi J.G."/>
            <person name="Papp V."/>
            <person name="Albert L."/>
            <person name="Andreopoulos W."/>
            <person name="Angelini C."/>
            <person name="Antonin V."/>
            <person name="Barry K.W."/>
            <person name="Bougher N.L."/>
            <person name="Buchanan P."/>
            <person name="Buyck B."/>
            <person name="Bense V."/>
            <person name="Catcheside P."/>
            <person name="Chovatia M."/>
            <person name="Cooper J."/>
            <person name="Damon W."/>
            <person name="Desjardin D."/>
            <person name="Finy P."/>
            <person name="Geml J."/>
            <person name="Haridas S."/>
            <person name="Hughes K."/>
            <person name="Justo A."/>
            <person name="Karasinski D."/>
            <person name="Kautmanova I."/>
            <person name="Kiss B."/>
            <person name="Kocsube S."/>
            <person name="Kotiranta H."/>
            <person name="LaButti K.M."/>
            <person name="Lechner B.E."/>
            <person name="Liimatainen K."/>
            <person name="Lipzen A."/>
            <person name="Lukacs Z."/>
            <person name="Mihaltcheva S."/>
            <person name="Morgado L.N."/>
            <person name="Niskanen T."/>
            <person name="Noordeloos M.E."/>
            <person name="Ohm R.A."/>
            <person name="Ortiz-Santana B."/>
            <person name="Ovrebo C."/>
            <person name="Racz N."/>
            <person name="Riley R."/>
            <person name="Savchenko A."/>
            <person name="Shiryaev A."/>
            <person name="Soop K."/>
            <person name="Spirin V."/>
            <person name="Szebenyi C."/>
            <person name="Tomsovsky M."/>
            <person name="Tulloss R.E."/>
            <person name="Uehling J."/>
            <person name="Grigoriev I.V."/>
            <person name="Vagvolgyi C."/>
            <person name="Papp T."/>
            <person name="Martin F.M."/>
            <person name="Miettinen O."/>
            <person name="Hibbett D.S."/>
            <person name="Nagy L.G."/>
        </authorList>
    </citation>
    <scope>NUCLEOTIDE SEQUENCE [LARGE SCALE GENOMIC DNA]</scope>
    <source>
        <strain evidence="1 2">NL-1719</strain>
    </source>
</reference>
<organism evidence="1 2">
    <name type="scientific">Pluteus cervinus</name>
    <dbReference type="NCBI Taxonomy" id="181527"/>
    <lineage>
        <taxon>Eukaryota</taxon>
        <taxon>Fungi</taxon>
        <taxon>Dikarya</taxon>
        <taxon>Basidiomycota</taxon>
        <taxon>Agaricomycotina</taxon>
        <taxon>Agaricomycetes</taxon>
        <taxon>Agaricomycetidae</taxon>
        <taxon>Agaricales</taxon>
        <taxon>Pluteineae</taxon>
        <taxon>Pluteaceae</taxon>
        <taxon>Pluteus</taxon>
    </lineage>
</organism>
<proteinExistence type="predicted"/>
<name>A0ACD3AB33_9AGAR</name>